<reference evidence="2" key="2">
    <citation type="journal article" date="2021" name="PeerJ">
        <title>Extensive microbial diversity within the chicken gut microbiome revealed by metagenomics and culture.</title>
        <authorList>
            <person name="Gilroy R."/>
            <person name="Ravi A."/>
            <person name="Getino M."/>
            <person name="Pursley I."/>
            <person name="Horton D.L."/>
            <person name="Alikhan N.F."/>
            <person name="Baker D."/>
            <person name="Gharbi K."/>
            <person name="Hall N."/>
            <person name="Watson M."/>
            <person name="Adriaenssens E.M."/>
            <person name="Foster-Nyarko E."/>
            <person name="Jarju S."/>
            <person name="Secka A."/>
            <person name="Antonio M."/>
            <person name="Oren A."/>
            <person name="Chaudhuri R.R."/>
            <person name="La Ragione R."/>
            <person name="Hildebrand F."/>
            <person name="Pallen M.J."/>
        </authorList>
    </citation>
    <scope>NUCLEOTIDE SEQUENCE</scope>
    <source>
        <strain evidence="2">CHK176-6737</strain>
    </source>
</reference>
<evidence type="ECO:0000313" key="3">
    <source>
        <dbReference type="Proteomes" id="UP000824125"/>
    </source>
</evidence>
<gene>
    <name evidence="2" type="ORF">IAD23_06820</name>
</gene>
<dbReference type="GO" id="GO:0004029">
    <property type="term" value="F:aldehyde dehydrogenase (NAD+) activity"/>
    <property type="evidence" value="ECO:0007669"/>
    <property type="project" value="TreeGrafter"/>
</dbReference>
<dbReference type="EMBL" id="DVNM01000037">
    <property type="protein sequence ID" value="HIU69650.1"/>
    <property type="molecule type" value="Genomic_DNA"/>
</dbReference>
<dbReference type="PANTHER" id="PTHR48079:SF6">
    <property type="entry name" value="NAD(P)-BINDING DOMAIN-CONTAINING PROTEIN-RELATED"/>
    <property type="match status" value="1"/>
</dbReference>
<dbReference type="InterPro" id="IPR051783">
    <property type="entry name" value="NAD(P)-dependent_oxidoreduct"/>
</dbReference>
<dbReference type="InterPro" id="IPR036291">
    <property type="entry name" value="NAD(P)-bd_dom_sf"/>
</dbReference>
<protein>
    <submittedName>
        <fullName evidence="2">NAD-dependent epimerase/dehydratase family protein</fullName>
    </submittedName>
</protein>
<evidence type="ECO:0000259" key="1">
    <source>
        <dbReference type="PROSITE" id="PS50972"/>
    </source>
</evidence>
<dbReference type="InterPro" id="IPR000489">
    <property type="entry name" value="Pterin-binding_dom"/>
</dbReference>
<comment type="caution">
    <text evidence="2">The sequence shown here is derived from an EMBL/GenBank/DDBJ whole genome shotgun (WGS) entry which is preliminary data.</text>
</comment>
<dbReference type="Gene3D" id="3.40.50.720">
    <property type="entry name" value="NAD(P)-binding Rossmann-like Domain"/>
    <property type="match status" value="1"/>
</dbReference>
<name>A0A9D1SPJ4_9FIRM</name>
<reference evidence="2" key="1">
    <citation type="submission" date="2020-10" db="EMBL/GenBank/DDBJ databases">
        <authorList>
            <person name="Gilroy R."/>
        </authorList>
    </citation>
    <scope>NUCLEOTIDE SEQUENCE</scope>
    <source>
        <strain evidence="2">CHK176-6737</strain>
    </source>
</reference>
<sequence length="338" mass="37838">MKVLLLGGTGLLGSAAAKVFIDRGHEVKTIALPPLPEGAPIPEEMEITWGNFLEISDEDMEKAMEGCDAFVYAAGIDERVECPPPVYEAYKKFNIEPLERFLPMAKKAGIKHCTVLGSYFAWLAKERPEMDLCAKHPYIKSRIEQEKVCEKYADDQMSVAVLELPYIFGTQPGRKPVWTILIEQLERFEKMPFTMYPAGGTAMLTVRQVAEAIVGATEKTTGFRAYGISCYNLTWRQFLKIVYRAMGIADRKICDVPKWTFKAFGLYMRKEYASRNVEGGIDPVGLADIMGMNLFIPTDDCKYLGCTPDDIECAIFDSIKLSVDSVKNGAKLLDMKGE</sequence>
<dbReference type="InterPro" id="IPR001509">
    <property type="entry name" value="Epimerase_deHydtase"/>
</dbReference>
<dbReference type="SUPFAM" id="SSF51735">
    <property type="entry name" value="NAD(P)-binding Rossmann-fold domains"/>
    <property type="match status" value="1"/>
</dbReference>
<dbReference type="PANTHER" id="PTHR48079">
    <property type="entry name" value="PROTEIN YEEZ"/>
    <property type="match status" value="1"/>
</dbReference>
<organism evidence="2 3">
    <name type="scientific">Candidatus Scybalenecus merdavium</name>
    <dbReference type="NCBI Taxonomy" id="2840939"/>
    <lineage>
        <taxon>Bacteria</taxon>
        <taxon>Bacillati</taxon>
        <taxon>Bacillota</taxon>
        <taxon>Clostridia</taxon>
        <taxon>Eubacteriales</taxon>
        <taxon>Oscillospiraceae</taxon>
        <taxon>Oscillospiraceae incertae sedis</taxon>
        <taxon>Candidatus Scybalenecus</taxon>
    </lineage>
</organism>
<accession>A0A9D1SPJ4</accession>
<dbReference type="GO" id="GO:0042558">
    <property type="term" value="P:pteridine-containing compound metabolic process"/>
    <property type="evidence" value="ECO:0007669"/>
    <property type="project" value="InterPro"/>
</dbReference>
<dbReference type="PROSITE" id="PS50972">
    <property type="entry name" value="PTERIN_BINDING"/>
    <property type="match status" value="1"/>
</dbReference>
<dbReference type="AlphaFoldDB" id="A0A9D1SPJ4"/>
<dbReference type="Pfam" id="PF01370">
    <property type="entry name" value="Epimerase"/>
    <property type="match status" value="1"/>
</dbReference>
<feature type="domain" description="Pterin-binding" evidence="1">
    <location>
        <begin position="287"/>
        <end position="338"/>
    </location>
</feature>
<proteinExistence type="predicted"/>
<dbReference type="GO" id="GO:0005737">
    <property type="term" value="C:cytoplasm"/>
    <property type="evidence" value="ECO:0007669"/>
    <property type="project" value="TreeGrafter"/>
</dbReference>
<evidence type="ECO:0000313" key="2">
    <source>
        <dbReference type="EMBL" id="HIU69650.1"/>
    </source>
</evidence>
<dbReference type="Proteomes" id="UP000824125">
    <property type="component" value="Unassembled WGS sequence"/>
</dbReference>